<dbReference type="RefSeq" id="WP_264742778.1">
    <property type="nucleotide sequence ID" value="NZ_JAPDHV010000002.1"/>
</dbReference>
<dbReference type="Proteomes" id="UP001163719">
    <property type="component" value="Unassembled WGS sequence"/>
</dbReference>
<feature type="chain" id="PRO_5045917045" description="Head domain of trimeric autotransporter adhesin" evidence="1">
    <location>
        <begin position="20"/>
        <end position="390"/>
    </location>
</feature>
<accession>A0ABT3HM13</accession>
<evidence type="ECO:0000256" key="1">
    <source>
        <dbReference type="SAM" id="SignalP"/>
    </source>
</evidence>
<organism evidence="2 3">
    <name type="scientific">Chryseobacterium oryctis</name>
    <dbReference type="NCBI Taxonomy" id="2952618"/>
    <lineage>
        <taxon>Bacteria</taxon>
        <taxon>Pseudomonadati</taxon>
        <taxon>Bacteroidota</taxon>
        <taxon>Flavobacteriia</taxon>
        <taxon>Flavobacteriales</taxon>
        <taxon>Weeksellaceae</taxon>
        <taxon>Chryseobacterium group</taxon>
        <taxon>Chryseobacterium</taxon>
    </lineage>
</organism>
<gene>
    <name evidence="2" type="ORF">OH806_06080</name>
</gene>
<evidence type="ECO:0000313" key="2">
    <source>
        <dbReference type="EMBL" id="MCW3160833.1"/>
    </source>
</evidence>
<proteinExistence type="predicted"/>
<keyword evidence="1" id="KW-0732">Signal</keyword>
<comment type="caution">
    <text evidence="2">The sequence shown here is derived from an EMBL/GenBank/DDBJ whole genome shotgun (WGS) entry which is preliminary data.</text>
</comment>
<name>A0ABT3HM13_9FLAO</name>
<keyword evidence="3" id="KW-1185">Reference proteome</keyword>
<dbReference type="EMBL" id="JAPDHV010000002">
    <property type="protein sequence ID" value="MCW3160833.1"/>
    <property type="molecule type" value="Genomic_DNA"/>
</dbReference>
<feature type="signal peptide" evidence="1">
    <location>
        <begin position="1"/>
        <end position="19"/>
    </location>
</feature>
<evidence type="ECO:0000313" key="3">
    <source>
        <dbReference type="Proteomes" id="UP001163719"/>
    </source>
</evidence>
<sequence length="390" mass="39577">MKKNVIILGTILFSTLAYSQVGINTLTPAATLDVVGKPSDTSKLDGIIAPRLSGDELSAKTYTPTQTGALVYVNAAAGSLTGQVANVDAPGYYYFNGSVWVKSGGGSGGADTEPWYNQLTNTGATSNVQNVYMGGSVAIGKTFNHGGPATSGGTMLDVQGAVRGGSSPEGSVGESSVGFGAQVEASGDYSASFGLASVASGKAEFVAGTFNAITTGSTAILQVGNGADGARSNALTILKNGNIGTDLAIAPTERLDIGSGNVRIRDINANTGTSGDKYVVADANGVLKTVTASPTTAPMNVTYQTGNYTASATDDIILYTTVAGFNPVLTLPTTGVQVGKKIYISVIGDTSVELNPLPRETSNVLCYPGQGNILIYTGDATSPWSIISGY</sequence>
<reference evidence="2" key="1">
    <citation type="submission" date="2022-10" db="EMBL/GenBank/DDBJ databases">
        <title>Chryseobacterium babae sp. nov. isolated from the gut of the beetle Oryctes rhinoceros, and Chryseobacterium kimseyorum sp. nov., isolated from a stick insect rearing cage.</title>
        <authorList>
            <person name="Shelomi M."/>
            <person name="Han C.-J."/>
            <person name="Chen W.-M."/>
            <person name="Chen H.-K."/>
            <person name="Liaw S.-J."/>
            <person name="Muhle E."/>
            <person name="Clermont D."/>
        </authorList>
    </citation>
    <scope>NUCLEOTIDE SEQUENCE</scope>
    <source>
        <strain evidence="2">WLa1L2M3</strain>
    </source>
</reference>
<evidence type="ECO:0008006" key="4">
    <source>
        <dbReference type="Google" id="ProtNLM"/>
    </source>
</evidence>
<protein>
    <recommendedName>
        <fullName evidence="4">Head domain of trimeric autotransporter adhesin</fullName>
    </recommendedName>
</protein>